<evidence type="ECO:0000256" key="2">
    <source>
        <dbReference type="ARBA" id="ARBA00022692"/>
    </source>
</evidence>
<dbReference type="OMA" id="GAVIIWR"/>
<dbReference type="GO" id="GO:0000139">
    <property type="term" value="C:Golgi membrane"/>
    <property type="evidence" value="ECO:0007669"/>
    <property type="project" value="Ensembl"/>
</dbReference>
<dbReference type="PANTHER" id="PTHR11009">
    <property type="entry name" value="DER1-LIKE PROTEIN, DERLIN"/>
    <property type="match status" value="1"/>
</dbReference>
<gene>
    <name evidence="7" type="primary">Rhbdd2</name>
</gene>
<evidence type="ECO:0000256" key="5">
    <source>
        <dbReference type="SAM" id="Phobius"/>
    </source>
</evidence>
<feature type="transmembrane region" description="Helical" evidence="5">
    <location>
        <begin position="155"/>
        <end position="177"/>
    </location>
</feature>
<dbReference type="GO" id="GO:0048471">
    <property type="term" value="C:perinuclear region of cytoplasm"/>
    <property type="evidence" value="ECO:0007669"/>
    <property type="project" value="Ensembl"/>
</dbReference>
<reference evidence="7" key="2">
    <citation type="submission" date="2025-09" db="UniProtKB">
        <authorList>
            <consortium name="Ensembl"/>
        </authorList>
    </citation>
    <scope>IDENTIFICATION</scope>
</reference>
<evidence type="ECO:0000313" key="7">
    <source>
        <dbReference type="Ensembl" id="ENSJJAP00000012465.1"/>
    </source>
</evidence>
<evidence type="ECO:0000256" key="3">
    <source>
        <dbReference type="ARBA" id="ARBA00022989"/>
    </source>
</evidence>
<dbReference type="OrthoDB" id="10257275at2759"/>
<keyword evidence="2 5" id="KW-0812">Transmembrane</keyword>
<organism evidence="7 8">
    <name type="scientific">Jaculus jaculus</name>
    <name type="common">Lesser Egyptian jerboa</name>
    <dbReference type="NCBI Taxonomy" id="51337"/>
    <lineage>
        <taxon>Eukaryota</taxon>
        <taxon>Metazoa</taxon>
        <taxon>Chordata</taxon>
        <taxon>Craniata</taxon>
        <taxon>Vertebrata</taxon>
        <taxon>Euteleostomi</taxon>
        <taxon>Mammalia</taxon>
        <taxon>Eutheria</taxon>
        <taxon>Euarchontoglires</taxon>
        <taxon>Glires</taxon>
        <taxon>Rodentia</taxon>
        <taxon>Myomorpha</taxon>
        <taxon>Dipodoidea</taxon>
        <taxon>Dipodidae</taxon>
        <taxon>Dipodinae</taxon>
        <taxon>Jaculus</taxon>
    </lineage>
</organism>
<reference evidence="7" key="1">
    <citation type="submission" date="2025-08" db="UniProtKB">
        <authorList>
            <consortium name="Ensembl"/>
        </authorList>
    </citation>
    <scope>IDENTIFICATION</scope>
</reference>
<keyword evidence="3 5" id="KW-1133">Transmembrane helix</keyword>
<dbReference type="CTD" id="57414"/>
<protein>
    <submittedName>
        <fullName evidence="7">Rhomboid domain containing 2</fullName>
    </submittedName>
</protein>
<dbReference type="GO" id="GO:0005654">
    <property type="term" value="C:nucleoplasm"/>
    <property type="evidence" value="ECO:0007669"/>
    <property type="project" value="Ensembl"/>
</dbReference>
<dbReference type="Ensembl" id="ENSJJAT00000018949.1">
    <property type="protein sequence ID" value="ENSJJAP00000012465.1"/>
    <property type="gene ID" value="ENSJJAG00000015495.1"/>
</dbReference>
<feature type="transmembrane region" description="Helical" evidence="5">
    <location>
        <begin position="183"/>
        <end position="203"/>
    </location>
</feature>
<feature type="transmembrane region" description="Helical" evidence="5">
    <location>
        <begin position="96"/>
        <end position="115"/>
    </location>
</feature>
<dbReference type="Gene3D" id="1.20.1540.10">
    <property type="entry name" value="Rhomboid-like"/>
    <property type="match status" value="1"/>
</dbReference>
<feature type="transmembrane region" description="Helical" evidence="5">
    <location>
        <begin position="20"/>
        <end position="39"/>
    </location>
</feature>
<proteinExistence type="predicted"/>
<accession>A0A8C5P061</accession>
<dbReference type="AlphaFoldDB" id="A0A8C5P061"/>
<sequence>MASSGPACRSRWSCPEVPSATFFTALLSLLVSGPRLWLLQQPVAPSGLSLRSEALRNWQVYRLVTYIFVYESPVSLLCGTLVIWRFAGSFERTVGTVRHCFFTLIFTIFTAIIYLSMESVSSLSKLGEVEDARGFTPVAFAMLGVTSIRSRMRRALVFGVVVPSTFVPFLLLGASWLIPHTSFLSNVCGLLIGLTYGLTYCYSFDLSERAALRLDQKFPFSLLRRVSALKYVSGSSAERRAAQSRRLNPVPGTYPTQNCYPHLSPSHPVALMQHNSTQNVTSWPGCPPGHMPSLPPYQPASGLCYVQNHFSPNPNSSNTYPASAGASQGVQAPNPVGCAGTVYPGALSNPGPADSKQLSRVTMP</sequence>
<dbReference type="Pfam" id="PF01694">
    <property type="entry name" value="Rhomboid"/>
    <property type="match status" value="1"/>
</dbReference>
<dbReference type="GeneID" id="101604110"/>
<evidence type="ECO:0000256" key="4">
    <source>
        <dbReference type="ARBA" id="ARBA00023136"/>
    </source>
</evidence>
<dbReference type="InterPro" id="IPR022764">
    <property type="entry name" value="Peptidase_S54_rhomboid_dom"/>
</dbReference>
<evidence type="ECO:0000256" key="1">
    <source>
        <dbReference type="ARBA" id="ARBA00004141"/>
    </source>
</evidence>
<dbReference type="GeneTree" id="ENSGT00390000000699"/>
<dbReference type="InterPro" id="IPR035952">
    <property type="entry name" value="Rhomboid-like_sf"/>
</dbReference>
<evidence type="ECO:0000259" key="6">
    <source>
        <dbReference type="Pfam" id="PF01694"/>
    </source>
</evidence>
<dbReference type="SUPFAM" id="SSF144091">
    <property type="entry name" value="Rhomboid-like"/>
    <property type="match status" value="1"/>
</dbReference>
<keyword evidence="8" id="KW-1185">Reference proteome</keyword>
<dbReference type="Proteomes" id="UP000694385">
    <property type="component" value="Unassembled WGS sequence"/>
</dbReference>
<dbReference type="RefSeq" id="XP_004666326.1">
    <property type="nucleotide sequence ID" value="XM_004666269.2"/>
</dbReference>
<comment type="subcellular location">
    <subcellularLocation>
        <location evidence="1">Membrane</location>
        <topology evidence="1">Multi-pass membrane protein</topology>
    </subcellularLocation>
</comment>
<feature type="domain" description="Peptidase S54 rhomboid" evidence="6">
    <location>
        <begin position="58"/>
        <end position="202"/>
    </location>
</feature>
<name>A0A8C5P061_JACJA</name>
<keyword evidence="4 5" id="KW-0472">Membrane</keyword>
<feature type="transmembrane region" description="Helical" evidence="5">
    <location>
        <begin position="60"/>
        <end position="84"/>
    </location>
</feature>
<dbReference type="GO" id="GO:0004252">
    <property type="term" value="F:serine-type endopeptidase activity"/>
    <property type="evidence" value="ECO:0007669"/>
    <property type="project" value="InterPro"/>
</dbReference>
<evidence type="ECO:0000313" key="8">
    <source>
        <dbReference type="Proteomes" id="UP000694385"/>
    </source>
</evidence>